<keyword evidence="1" id="KW-0560">Oxidoreductase</keyword>
<dbReference type="InterPro" id="IPR037069">
    <property type="entry name" value="AcylCoA_DH/ox_N_sf"/>
</dbReference>
<dbReference type="EMBL" id="JASJUS010000015">
    <property type="protein sequence ID" value="MDL2078274.1"/>
    <property type="molecule type" value="Genomic_DNA"/>
</dbReference>
<dbReference type="InterPro" id="IPR046373">
    <property type="entry name" value="Acyl-CoA_Oxase/DH_mid-dom_sf"/>
</dbReference>
<comment type="caution">
    <text evidence="1">The sequence shown here is derived from an EMBL/GenBank/DDBJ whole genome shotgun (WGS) entry which is preliminary data.</text>
</comment>
<reference evidence="1 2" key="1">
    <citation type="submission" date="2023-05" db="EMBL/GenBank/DDBJ databases">
        <title>Streptomyces fuscus sp. nov., a brown-black pigment producing actinomyces isolated from dry sand of Sea duck farm.</title>
        <authorList>
            <person name="Xie J."/>
            <person name="Shen N."/>
        </authorList>
    </citation>
    <scope>NUCLEOTIDE SEQUENCE [LARGE SCALE GENOMIC DNA]</scope>
    <source>
        <strain evidence="1 2">GXMU-J15</strain>
    </source>
</reference>
<proteinExistence type="predicted"/>
<dbReference type="Gene3D" id="2.40.110.10">
    <property type="entry name" value="Butyryl-CoA Dehydrogenase, subunit A, domain 2"/>
    <property type="match status" value="1"/>
</dbReference>
<sequence>MRATTAEERLRSRTDELEHALAPLGSGALGGESLRRAERLLDDHGFGAEFVPAEYGGRLERIDGLGRVVRPACRRDLSLGFGYGLNCYFAATPVWAAGDTAQREWVAALLLGGGRIAVARPAVAHANDFVRDEFALVRSEGRRRLDGAKTAVLNYARARGLTVIAGTEDGSHEVLLIDREILPEGALRTLHRYRTVGLDGCEFGGLEFTGCPVPEEAVVGEPGQGMGLAVRCSVVTRALLPSVLIAAADTVLRTAMRFAVETRGEDPYGPLKSTYGREVLTGALLDLLISDSVALAAARGIHLLPDRVSACAAAAAYTVPKLLQDSAHDLSTVLGEAYFDAKGPYGAFGRMSRDLPLLAQGHAGTAARQAMLVAQLPQLARESWLVDDEPPAALLRPWEDLPPADLGAVAPAGVADPVVPVLTACSGLGGELGELVGAFLGELRQLRGRFARITPGDGLSTPDTLALTDRYALVCAAAASLGVWREHRAARPGTFLADPAWITGALHRLGALLGLEGIPKAPQDAVERRLFDAVLERYEQQRSYDLYETTLHSPDRKE</sequence>
<dbReference type="EC" id="1.-.-.-" evidence="1"/>
<dbReference type="Gene3D" id="1.10.540.10">
    <property type="entry name" value="Acyl-CoA dehydrogenase/oxidase, N-terminal domain"/>
    <property type="match status" value="1"/>
</dbReference>
<dbReference type="PANTHER" id="PTHR43884:SF12">
    <property type="entry name" value="ISOVALERYL-COA DEHYDROGENASE, MITOCHONDRIAL-RELATED"/>
    <property type="match status" value="1"/>
</dbReference>
<evidence type="ECO:0000313" key="1">
    <source>
        <dbReference type="EMBL" id="MDL2078274.1"/>
    </source>
</evidence>
<dbReference type="RefSeq" id="WP_285433565.1">
    <property type="nucleotide sequence ID" value="NZ_JASJUS010000015.1"/>
</dbReference>
<dbReference type="Proteomes" id="UP001241926">
    <property type="component" value="Unassembled WGS sequence"/>
</dbReference>
<gene>
    <name evidence="1" type="ORF">QNN03_17720</name>
</gene>
<name>A0ABT7J089_9ACTN</name>
<dbReference type="SUPFAM" id="SSF56645">
    <property type="entry name" value="Acyl-CoA dehydrogenase NM domain-like"/>
    <property type="match status" value="1"/>
</dbReference>
<protein>
    <submittedName>
        <fullName evidence="1">Acyl-CoA dehydrogenase family protein</fullName>
        <ecNumber evidence="1">1.-.-.-</ecNumber>
    </submittedName>
</protein>
<dbReference type="PANTHER" id="PTHR43884">
    <property type="entry name" value="ACYL-COA DEHYDROGENASE"/>
    <property type="match status" value="1"/>
</dbReference>
<keyword evidence="2" id="KW-1185">Reference proteome</keyword>
<accession>A0ABT7J089</accession>
<evidence type="ECO:0000313" key="2">
    <source>
        <dbReference type="Proteomes" id="UP001241926"/>
    </source>
</evidence>
<dbReference type="InterPro" id="IPR009100">
    <property type="entry name" value="AcylCoA_DH/oxidase_NM_dom_sf"/>
</dbReference>
<dbReference type="GO" id="GO:0016491">
    <property type="term" value="F:oxidoreductase activity"/>
    <property type="evidence" value="ECO:0007669"/>
    <property type="project" value="UniProtKB-KW"/>
</dbReference>
<organism evidence="1 2">
    <name type="scientific">Streptomyces fuscus</name>
    <dbReference type="NCBI Taxonomy" id="3048495"/>
    <lineage>
        <taxon>Bacteria</taxon>
        <taxon>Bacillati</taxon>
        <taxon>Actinomycetota</taxon>
        <taxon>Actinomycetes</taxon>
        <taxon>Kitasatosporales</taxon>
        <taxon>Streptomycetaceae</taxon>
        <taxon>Streptomyces</taxon>
    </lineage>
</organism>